<organism evidence="3 4">
    <name type="scientific">Phytophthora nicotianae (strain INRA-310)</name>
    <name type="common">Phytophthora parasitica</name>
    <dbReference type="NCBI Taxonomy" id="761204"/>
    <lineage>
        <taxon>Eukaryota</taxon>
        <taxon>Sar</taxon>
        <taxon>Stramenopiles</taxon>
        <taxon>Oomycota</taxon>
        <taxon>Peronosporomycetes</taxon>
        <taxon>Peronosporales</taxon>
        <taxon>Peronosporaceae</taxon>
        <taxon>Phytophthora</taxon>
    </lineage>
</organism>
<evidence type="ECO:0000313" key="4">
    <source>
        <dbReference type="Proteomes" id="UP000018817"/>
    </source>
</evidence>
<feature type="compositionally biased region" description="Low complexity" evidence="2">
    <location>
        <begin position="37"/>
        <end position="47"/>
    </location>
</feature>
<dbReference type="Proteomes" id="UP000018817">
    <property type="component" value="Unassembled WGS sequence"/>
</dbReference>
<dbReference type="GeneID" id="20186048"/>
<protein>
    <submittedName>
        <fullName evidence="3">Uncharacterized protein</fullName>
    </submittedName>
</protein>
<feature type="compositionally biased region" description="Basic and acidic residues" evidence="2">
    <location>
        <begin position="1"/>
        <end position="10"/>
    </location>
</feature>
<reference evidence="4" key="1">
    <citation type="submission" date="2011-12" db="EMBL/GenBank/DDBJ databases">
        <authorList>
            <consortium name="The Broad Institute Genome Sequencing Platform"/>
            <person name="Russ C."/>
            <person name="Tyler B."/>
            <person name="Panabieres F."/>
            <person name="Shan W."/>
            <person name="Tripathy S."/>
            <person name="Grunwald N."/>
            <person name="Machado M."/>
            <person name="Young S.K."/>
            <person name="Zeng Q."/>
            <person name="Gargeya S."/>
            <person name="Fitzgerald M."/>
            <person name="Haas B."/>
            <person name="Abouelleil A."/>
            <person name="Alvarado L."/>
            <person name="Arachchi H.M."/>
            <person name="Berlin A."/>
            <person name="Chapman S.B."/>
            <person name="Gearin G."/>
            <person name="Goldberg J."/>
            <person name="Griggs A."/>
            <person name="Gujja S."/>
            <person name="Hansen M."/>
            <person name="Heiman D."/>
            <person name="Howarth C."/>
            <person name="Larimer J."/>
            <person name="Lui A."/>
            <person name="MacDonald P.J.P."/>
            <person name="McCowen C."/>
            <person name="Montmayeur A."/>
            <person name="Murphy C."/>
            <person name="Neiman D."/>
            <person name="Pearson M."/>
            <person name="Priest M."/>
            <person name="Roberts A."/>
            <person name="Saif S."/>
            <person name="Shea T."/>
            <person name="Sisk P."/>
            <person name="Stolte C."/>
            <person name="Sykes S."/>
            <person name="Wortman J."/>
            <person name="Nusbaum C."/>
            <person name="Birren B."/>
        </authorList>
    </citation>
    <scope>NUCLEOTIDE SEQUENCE [LARGE SCALE GENOMIC DNA]</scope>
    <source>
        <strain evidence="4">INRA-310</strain>
    </source>
</reference>
<feature type="coiled-coil region" evidence="1">
    <location>
        <begin position="60"/>
        <end position="87"/>
    </location>
</feature>
<feature type="region of interest" description="Disordered" evidence="2">
    <location>
        <begin position="1"/>
        <end position="58"/>
    </location>
</feature>
<evidence type="ECO:0000256" key="1">
    <source>
        <dbReference type="SAM" id="Coils"/>
    </source>
</evidence>
<keyword evidence="1" id="KW-0175">Coiled coil</keyword>
<dbReference type="RefSeq" id="XP_008913085.1">
    <property type="nucleotide sequence ID" value="XM_008914837.1"/>
</dbReference>
<dbReference type="EMBL" id="KI669624">
    <property type="protein sequence ID" value="ETN01539.1"/>
    <property type="molecule type" value="Genomic_DNA"/>
</dbReference>
<gene>
    <name evidence="3" type="ORF">PPTG_17008</name>
</gene>
<dbReference type="OrthoDB" id="103953at2759"/>
<reference evidence="3 4" key="2">
    <citation type="submission" date="2013-11" db="EMBL/GenBank/DDBJ databases">
        <title>The Genome Sequence of Phytophthora parasitica INRA-310.</title>
        <authorList>
            <consortium name="The Broad Institute Genomics Platform"/>
            <person name="Russ C."/>
            <person name="Tyler B."/>
            <person name="Panabieres F."/>
            <person name="Shan W."/>
            <person name="Tripathy S."/>
            <person name="Grunwald N."/>
            <person name="Machado M."/>
            <person name="Johnson C.S."/>
            <person name="Arredondo F."/>
            <person name="Hong C."/>
            <person name="Coffey M."/>
            <person name="Young S.K."/>
            <person name="Zeng Q."/>
            <person name="Gargeya S."/>
            <person name="Fitzgerald M."/>
            <person name="Abouelleil A."/>
            <person name="Alvarado L."/>
            <person name="Chapman S.B."/>
            <person name="Gainer-Dewar J."/>
            <person name="Goldberg J."/>
            <person name="Griggs A."/>
            <person name="Gujja S."/>
            <person name="Hansen M."/>
            <person name="Howarth C."/>
            <person name="Imamovic A."/>
            <person name="Ireland A."/>
            <person name="Larimer J."/>
            <person name="McCowan C."/>
            <person name="Murphy C."/>
            <person name="Pearson M."/>
            <person name="Poon T.W."/>
            <person name="Priest M."/>
            <person name="Roberts A."/>
            <person name="Saif S."/>
            <person name="Shea T."/>
            <person name="Sykes S."/>
            <person name="Wortman J."/>
            <person name="Nusbaum C."/>
            <person name="Birren B."/>
        </authorList>
    </citation>
    <scope>NUCLEOTIDE SEQUENCE [LARGE SCALE GENOMIC DNA]</scope>
    <source>
        <strain evidence="3 4">INRA-310</strain>
    </source>
</reference>
<feature type="compositionally biased region" description="Low complexity" evidence="2">
    <location>
        <begin position="15"/>
        <end position="27"/>
    </location>
</feature>
<evidence type="ECO:0000313" key="3">
    <source>
        <dbReference type="EMBL" id="ETN01539.1"/>
    </source>
</evidence>
<dbReference type="VEuPathDB" id="FungiDB:PPTG_17008"/>
<proteinExistence type="predicted"/>
<sequence>MLMEDLDQHLDGITPLSPLSPLSASSPDDLHAPPPSFLSAAAATTLSKPEKPKKKRKATYVLRKEEQSALQQEIEQLESQVAVLRSHTLPPEEAAKADPVLQRREAENAALTSLLRHQQLHVANAQSLLSRCLGDQHTHPLYTRIRLTKDWSERRATLRAIRAEKLRNAYEYILARSSHSQPEKMQLSDERFESSQGDLCCVRFETIHFRGVESLEQVYNALIFYLTNMEISISERLGHITVRDDYDSIEGTAYNSRIASTEDCGVTTEMNAVSFPQLFGKDELGFGVPACAIMASDCVDEDELYPYNYAERVRKDVSGAVLLTTSRRKAKHRGDKRIGTATMMGGDDTELVVTMRRAAFVKLHKPKFPISPFALQELHEGIARWGDVMLKTVRSVIYATP</sequence>
<evidence type="ECO:0000256" key="2">
    <source>
        <dbReference type="SAM" id="MobiDB-lite"/>
    </source>
</evidence>
<accession>W2PMQ3</accession>
<name>W2PMQ3_PHYN3</name>
<dbReference type="AlphaFoldDB" id="W2PMQ3"/>
<dbReference type="OMA" id="MFTEANE"/>